<feature type="non-terminal residue" evidence="1">
    <location>
        <position position="129"/>
    </location>
</feature>
<proteinExistence type="predicted"/>
<accession>A0A7J6TWP0</accession>
<sequence>LESIRVMLYPFDWNDVYLPYAPLSAAKNLVQGPYPLFFGTCIPPGESYTWLEKIPDINIVFLEDDKVIPAQKRADRGDDAPLPVLPLAMATVRPEKEGSRCLDLGLTLHLVQPLIRVWPNLAEMAEGGR</sequence>
<dbReference type="Gene3D" id="3.40.50.11500">
    <property type="match status" value="1"/>
</dbReference>
<dbReference type="Proteomes" id="UP000574390">
    <property type="component" value="Unassembled WGS sequence"/>
</dbReference>
<name>A0A7J6TWP0_PEROL</name>
<evidence type="ECO:0000313" key="2">
    <source>
        <dbReference type="Proteomes" id="UP000574390"/>
    </source>
</evidence>
<gene>
    <name evidence="1" type="ORF">FOZ62_010090</name>
</gene>
<evidence type="ECO:0000313" key="1">
    <source>
        <dbReference type="EMBL" id="KAF4749834.1"/>
    </source>
</evidence>
<reference evidence="1 2" key="1">
    <citation type="submission" date="2020-04" db="EMBL/GenBank/DDBJ databases">
        <title>Perkinsus olseni comparative genomics.</title>
        <authorList>
            <person name="Bogema D.R."/>
        </authorList>
    </citation>
    <scope>NUCLEOTIDE SEQUENCE [LARGE SCALE GENOMIC DNA]</scope>
    <source>
        <strain evidence="1">ATCC PRA-205</strain>
    </source>
</reference>
<dbReference type="EMBL" id="JABANM010004056">
    <property type="protein sequence ID" value="KAF4749834.1"/>
    <property type="molecule type" value="Genomic_DNA"/>
</dbReference>
<dbReference type="AlphaFoldDB" id="A0A7J6TWP0"/>
<comment type="caution">
    <text evidence="1">The sequence shown here is derived from an EMBL/GenBank/DDBJ whole genome shotgun (WGS) entry which is preliminary data.</text>
</comment>
<protein>
    <submittedName>
        <fullName evidence="1">Uncharacterized protein</fullName>
    </submittedName>
</protein>
<organism evidence="1 2">
    <name type="scientific">Perkinsus olseni</name>
    <name type="common">Perkinsus atlanticus</name>
    <dbReference type="NCBI Taxonomy" id="32597"/>
    <lineage>
        <taxon>Eukaryota</taxon>
        <taxon>Sar</taxon>
        <taxon>Alveolata</taxon>
        <taxon>Perkinsozoa</taxon>
        <taxon>Perkinsea</taxon>
        <taxon>Perkinsida</taxon>
        <taxon>Perkinsidae</taxon>
        <taxon>Perkinsus</taxon>
    </lineage>
</organism>
<dbReference type="InterPro" id="IPR043153">
    <property type="entry name" value="DENN_C"/>
</dbReference>